<evidence type="ECO:0000313" key="2">
    <source>
        <dbReference type="Proteomes" id="UP000095282"/>
    </source>
</evidence>
<sequence length="100" mass="10927">LTLPQVDLSLHEFPARPEGIFAICHFRTESGIKDDSDNAWGLQPGLLASSCTNSCSEGCCNGFWRDHLELKTPTSDADKEGRRDSEMGSGDGRGQNDEIQ</sequence>
<proteinExistence type="predicted"/>
<dbReference type="WBParaSite" id="Csp11.Scaffold332.g827.t1">
    <property type="protein sequence ID" value="Csp11.Scaffold332.g827.t1"/>
    <property type="gene ID" value="Csp11.Scaffold332.g827"/>
</dbReference>
<reference evidence="3" key="1">
    <citation type="submission" date="2016-11" db="UniProtKB">
        <authorList>
            <consortium name="WormBaseParasite"/>
        </authorList>
    </citation>
    <scope>IDENTIFICATION</scope>
</reference>
<keyword evidence="2" id="KW-1185">Reference proteome</keyword>
<name>A0A1I7SYN6_9PELO</name>
<feature type="region of interest" description="Disordered" evidence="1">
    <location>
        <begin position="71"/>
        <end position="100"/>
    </location>
</feature>
<organism evidence="2 3">
    <name type="scientific">Caenorhabditis tropicalis</name>
    <dbReference type="NCBI Taxonomy" id="1561998"/>
    <lineage>
        <taxon>Eukaryota</taxon>
        <taxon>Metazoa</taxon>
        <taxon>Ecdysozoa</taxon>
        <taxon>Nematoda</taxon>
        <taxon>Chromadorea</taxon>
        <taxon>Rhabditida</taxon>
        <taxon>Rhabditina</taxon>
        <taxon>Rhabditomorpha</taxon>
        <taxon>Rhabditoidea</taxon>
        <taxon>Rhabditidae</taxon>
        <taxon>Peloderinae</taxon>
        <taxon>Caenorhabditis</taxon>
    </lineage>
</organism>
<protein>
    <submittedName>
        <fullName evidence="3">PLAC8 family protein</fullName>
    </submittedName>
</protein>
<dbReference type="Proteomes" id="UP000095282">
    <property type="component" value="Unplaced"/>
</dbReference>
<dbReference type="AlphaFoldDB" id="A0A1I7SYN6"/>
<feature type="compositionally biased region" description="Basic and acidic residues" evidence="1">
    <location>
        <begin position="71"/>
        <end position="86"/>
    </location>
</feature>
<evidence type="ECO:0000256" key="1">
    <source>
        <dbReference type="SAM" id="MobiDB-lite"/>
    </source>
</evidence>
<evidence type="ECO:0000313" key="3">
    <source>
        <dbReference type="WBParaSite" id="Csp11.Scaffold332.g827.t1"/>
    </source>
</evidence>
<accession>A0A1I7SYN6</accession>